<feature type="region of interest" description="Disordered" evidence="1">
    <location>
        <begin position="65"/>
        <end position="104"/>
    </location>
</feature>
<accession>A0A0H5RLC0</accession>
<organism evidence="2">
    <name type="scientific">Spongospora subterranea</name>
    <dbReference type="NCBI Taxonomy" id="70186"/>
    <lineage>
        <taxon>Eukaryota</taxon>
        <taxon>Sar</taxon>
        <taxon>Rhizaria</taxon>
        <taxon>Endomyxa</taxon>
        <taxon>Phytomyxea</taxon>
        <taxon>Plasmodiophorida</taxon>
        <taxon>Plasmodiophoridae</taxon>
        <taxon>Spongospora</taxon>
    </lineage>
</organism>
<reference evidence="2" key="1">
    <citation type="submission" date="2015-04" db="EMBL/GenBank/DDBJ databases">
        <title>The genome sequence of the plant pathogenic Rhizarian Plasmodiophora brassicae reveals insights in its biotrophic life cycle and the origin of chitin synthesis.</title>
        <authorList>
            <person name="Schwelm A."/>
            <person name="Fogelqvist J."/>
            <person name="Knaust A."/>
            <person name="Julke S."/>
            <person name="Lilja T."/>
            <person name="Dhandapani V."/>
            <person name="Bonilla-Rosso G."/>
            <person name="Karlsson M."/>
            <person name="Shevchenko A."/>
            <person name="Choi S.R."/>
            <person name="Kim H.G."/>
            <person name="Park J.Y."/>
            <person name="Lim Y.P."/>
            <person name="Ludwig-Muller J."/>
            <person name="Dixelius C."/>
        </authorList>
    </citation>
    <scope>NUCLEOTIDE SEQUENCE</scope>
    <source>
        <tissue evidence="2">Potato root galls</tissue>
    </source>
</reference>
<dbReference type="EMBL" id="HACM01009077">
    <property type="protein sequence ID" value="CRZ09519.1"/>
    <property type="molecule type" value="Transcribed_RNA"/>
</dbReference>
<proteinExistence type="predicted"/>
<name>A0A0H5RLC0_9EUKA</name>
<evidence type="ECO:0000313" key="2">
    <source>
        <dbReference type="EMBL" id="CRZ09519.1"/>
    </source>
</evidence>
<dbReference type="AlphaFoldDB" id="A0A0H5RLC0"/>
<evidence type="ECO:0000256" key="1">
    <source>
        <dbReference type="SAM" id="MobiDB-lite"/>
    </source>
</evidence>
<sequence>MKACTFTGNAGEDEAGVHTAVEGEVGHAWAVGNCGHILHKKGLEELDNRLGDSMRAAIPMVEADTALRDSSKQAEEAAEEVAKTEGFHHPHQMHESEPCQKVRT</sequence>
<protein>
    <submittedName>
        <fullName evidence="2">Uncharacterized protein</fullName>
    </submittedName>
</protein>